<evidence type="ECO:0000256" key="1">
    <source>
        <dbReference type="ARBA" id="ARBA00022737"/>
    </source>
</evidence>
<gene>
    <name evidence="5" type="ORF">Murmansk-009</name>
</gene>
<dbReference type="PROSITE" id="PS50297">
    <property type="entry name" value="ANK_REP_REGION"/>
    <property type="match status" value="1"/>
</dbReference>
<reference evidence="5" key="1">
    <citation type="journal article" date="2017" name="Virus Genes">
        <title>Two novel poxviruses with unusual genome rearrangements: NY_014 and Murmansk.</title>
        <authorList>
            <person name="Smithson C."/>
            <person name="Meyer H."/>
            <person name="Gigante C.M."/>
            <person name="Gao J."/>
            <person name="Zhao H."/>
            <person name="Batra D."/>
            <person name="Damon I."/>
            <person name="Upton C."/>
            <person name="Li Y."/>
        </authorList>
    </citation>
    <scope>NUCLEOTIDE SEQUENCE [LARGE SCALE GENOMIC DNA]</scope>
    <source>
        <strain evidence="5">LEIV-11411</strain>
    </source>
</reference>
<name>A0A223FMD6_9POXV</name>
<dbReference type="Pfam" id="PF00023">
    <property type="entry name" value="Ank"/>
    <property type="match status" value="1"/>
</dbReference>
<evidence type="ECO:0000256" key="2">
    <source>
        <dbReference type="ARBA" id="ARBA00023043"/>
    </source>
</evidence>
<dbReference type="PANTHER" id="PTHR24126">
    <property type="entry name" value="ANKYRIN REPEAT, PH AND SEC7 DOMAIN CONTAINING PROTEIN SECG-RELATED"/>
    <property type="match status" value="1"/>
</dbReference>
<dbReference type="InterPro" id="IPR018272">
    <property type="entry name" value="PRANC_domain"/>
</dbReference>
<evidence type="ECO:0000313" key="5">
    <source>
        <dbReference type="EMBL" id="AST09204.1"/>
    </source>
</evidence>
<keyword evidence="6" id="KW-1185">Reference proteome</keyword>
<dbReference type="Pfam" id="PF09372">
    <property type="entry name" value="PRANC"/>
    <property type="match status" value="1"/>
</dbReference>
<dbReference type="InterPro" id="IPR002110">
    <property type="entry name" value="Ankyrin_rpt"/>
</dbReference>
<dbReference type="PANTHER" id="PTHR24126:SF14">
    <property type="entry name" value="ANK_REP_REGION DOMAIN-CONTAINING PROTEIN"/>
    <property type="match status" value="1"/>
</dbReference>
<evidence type="ECO:0000313" key="6">
    <source>
        <dbReference type="Proteomes" id="UP000217350"/>
    </source>
</evidence>
<feature type="domain" description="PRANC" evidence="4">
    <location>
        <begin position="467"/>
        <end position="557"/>
    </location>
</feature>
<dbReference type="EMBL" id="MF001304">
    <property type="protein sequence ID" value="AST09204.1"/>
    <property type="molecule type" value="Genomic_DNA"/>
</dbReference>
<evidence type="ECO:0000259" key="4">
    <source>
        <dbReference type="Pfam" id="PF09372"/>
    </source>
</evidence>
<dbReference type="Proteomes" id="UP000217350">
    <property type="component" value="Segment"/>
</dbReference>
<organism evidence="5">
    <name type="scientific">Murmansk poxvirus</name>
    <dbReference type="NCBI Taxonomy" id="2025359"/>
    <lineage>
        <taxon>Viruses</taxon>
        <taxon>Varidnaviria</taxon>
        <taxon>Bamfordvirae</taxon>
        <taxon>Nucleocytoviricota</taxon>
        <taxon>Pokkesviricetes</taxon>
        <taxon>Chitovirales</taxon>
        <taxon>Poxviridae</taxon>
        <taxon>Chordopoxvirinae</taxon>
        <taxon>Centapoxvirus</taxon>
        <taxon>Centapoxvirus microtuspox</taxon>
        <taxon>Murmansk microtuspox virus</taxon>
    </lineage>
</organism>
<keyword evidence="1" id="KW-0677">Repeat</keyword>
<sequence>MMMDEILQIIYGEIPADSFLAGIFDLLTTDVENNICHLYFSFFDVEPSSRLFKLIIKHCDLNKKLNCGTTPLHCYLRNNDFKTSVLKQLLEYGMNTFDVQDKNGHIPLHDYLTHRKVDDYIFNILSDNIESFSKYDLLPYYIESNNDNDLNYYVLYKLLKKGSDPNYIDNKGNNSLHHYCYHLTKCYKKIQMERGEKRFIKELVKYGANVNKVNNKGNTPLHIYMSKSKNRHSSLVINTLLSLGADLRICNRDHNTPIMEYMKCNNVMYNILIMLINCYESKYGNIQKEDGHKLLYTFIKHDTYNDINVLSYLLKKFNIKNNEYYNNMTLIHNACQCCNISVLSYLVYIGWDINILTKDNKTVFDIALEQSNDKEFIIYHLIKHGLDITLSVINKLINAIPKFIYTSNIQRIIAYSILRNEKFIEIYKEQCLNHNYRDLFVYFITFDYIDNIVSDCINDINILKEENVYNVLRYEDIKHYNLIKNAYMNKKVSVPVYKYMIDNYYLHITRKIKLINDVLDKLHSIYTNKKNRLSILPLEILVEIISKLSDYNLNFILYGNDYMKYYYSY</sequence>
<proteinExistence type="predicted"/>
<dbReference type="InterPro" id="IPR036770">
    <property type="entry name" value="Ankyrin_rpt-contain_sf"/>
</dbReference>
<keyword evidence="2 3" id="KW-0040">ANK repeat</keyword>
<dbReference type="SMART" id="SM00248">
    <property type="entry name" value="ANK"/>
    <property type="match status" value="9"/>
</dbReference>
<feature type="repeat" description="ANK" evidence="3">
    <location>
        <begin position="216"/>
        <end position="252"/>
    </location>
</feature>
<dbReference type="PROSITE" id="PS50088">
    <property type="entry name" value="ANK_REPEAT"/>
    <property type="match status" value="1"/>
</dbReference>
<dbReference type="Gene3D" id="1.25.40.20">
    <property type="entry name" value="Ankyrin repeat-containing domain"/>
    <property type="match status" value="2"/>
</dbReference>
<protein>
    <submittedName>
        <fullName evidence="5">Ankyrin-repeat protein</fullName>
    </submittedName>
</protein>
<accession>A0A223FMD6</accession>
<evidence type="ECO:0000256" key="3">
    <source>
        <dbReference type="PROSITE-ProRule" id="PRU00023"/>
    </source>
</evidence>
<dbReference type="OrthoDB" id="2010at10239"/>
<dbReference type="SUPFAM" id="SSF48403">
    <property type="entry name" value="Ankyrin repeat"/>
    <property type="match status" value="2"/>
</dbReference>